<feature type="compositionally biased region" description="Basic and acidic residues" evidence="1">
    <location>
        <begin position="1"/>
        <end position="10"/>
    </location>
</feature>
<comment type="caution">
    <text evidence="2">The sequence shown here is derived from an EMBL/GenBank/DDBJ whole genome shotgun (WGS) entry which is preliminary data.</text>
</comment>
<dbReference type="AlphaFoldDB" id="A0A090QUZ2"/>
<dbReference type="EMBL" id="BBMN01000009">
    <property type="protein sequence ID" value="GAL06058.1"/>
    <property type="molecule type" value="Genomic_DNA"/>
</dbReference>
<name>A0A090QUZ2_9GAMM</name>
<dbReference type="STRING" id="754436.JCM19237_1698"/>
<accession>A0A090QUZ2</accession>
<protein>
    <submittedName>
        <fullName evidence="2">Uncharacterized protein</fullName>
    </submittedName>
</protein>
<evidence type="ECO:0000313" key="3">
    <source>
        <dbReference type="Proteomes" id="UP000029227"/>
    </source>
</evidence>
<organism evidence="2 3">
    <name type="scientific">Photobacterium aphoticum</name>
    <dbReference type="NCBI Taxonomy" id="754436"/>
    <lineage>
        <taxon>Bacteria</taxon>
        <taxon>Pseudomonadati</taxon>
        <taxon>Pseudomonadota</taxon>
        <taxon>Gammaproteobacteria</taxon>
        <taxon>Vibrionales</taxon>
        <taxon>Vibrionaceae</taxon>
        <taxon>Photobacterium</taxon>
    </lineage>
</organism>
<dbReference type="Proteomes" id="UP000029227">
    <property type="component" value="Unassembled WGS sequence"/>
</dbReference>
<gene>
    <name evidence="2" type="ORF">JCM19237_1698</name>
</gene>
<proteinExistence type="predicted"/>
<reference evidence="2 3" key="1">
    <citation type="journal article" date="2014" name="Genome Announc.">
        <title>Draft Genome Sequences of Two Vibrionaceae Species, Vibrio ponticus C121 and Photobacterium aphoticum C119, Isolated as Coral Reef Microbiota.</title>
        <authorList>
            <person name="Al-saari N."/>
            <person name="Meirelles P.M."/>
            <person name="Mino S."/>
            <person name="Suda W."/>
            <person name="Oshima K."/>
            <person name="Hattori M."/>
            <person name="Ohkuma M."/>
            <person name="Thompson F.L."/>
            <person name="Gomez-Gil B."/>
            <person name="Sawabe T."/>
            <person name="Sawabe T."/>
        </authorList>
    </citation>
    <scope>NUCLEOTIDE SEQUENCE [LARGE SCALE GENOMIC DNA]</scope>
    <source>
        <strain evidence="2 3">JCM 19237</strain>
    </source>
</reference>
<evidence type="ECO:0000256" key="1">
    <source>
        <dbReference type="SAM" id="MobiDB-lite"/>
    </source>
</evidence>
<feature type="compositionally biased region" description="Polar residues" evidence="1">
    <location>
        <begin position="14"/>
        <end position="24"/>
    </location>
</feature>
<feature type="region of interest" description="Disordered" evidence="1">
    <location>
        <begin position="1"/>
        <end position="44"/>
    </location>
</feature>
<sequence>MRYDIDDPRHPAQRAQQATSSESDAANEKGATRAKASTEATHVD</sequence>
<evidence type="ECO:0000313" key="2">
    <source>
        <dbReference type="EMBL" id="GAL06058.1"/>
    </source>
</evidence>